<accession>A0A4Y2J1I6</accession>
<name>A0A4Y2J1I6_ARAVE</name>
<sequence>MRRPPVLPGHDLSWDMGPKSHTTIIVPSGETRTCIFVRQLLIRELAVPLRGTVFCANSICCRLHGGAARMSASASCIAKDSFKCPIPANFSAIYHYVIFDLINHVRIYIRRITV</sequence>
<keyword evidence="2" id="KW-1185">Reference proteome</keyword>
<evidence type="ECO:0000313" key="2">
    <source>
        <dbReference type="Proteomes" id="UP000499080"/>
    </source>
</evidence>
<dbReference type="Proteomes" id="UP000499080">
    <property type="component" value="Unassembled WGS sequence"/>
</dbReference>
<protein>
    <submittedName>
        <fullName evidence="1">Uncharacterized protein</fullName>
    </submittedName>
</protein>
<dbReference type="AlphaFoldDB" id="A0A4Y2J1I6"/>
<evidence type="ECO:0000313" key="1">
    <source>
        <dbReference type="EMBL" id="GBM83770.1"/>
    </source>
</evidence>
<organism evidence="1 2">
    <name type="scientific">Araneus ventricosus</name>
    <name type="common">Orbweaver spider</name>
    <name type="synonym">Epeira ventricosa</name>
    <dbReference type="NCBI Taxonomy" id="182803"/>
    <lineage>
        <taxon>Eukaryota</taxon>
        <taxon>Metazoa</taxon>
        <taxon>Ecdysozoa</taxon>
        <taxon>Arthropoda</taxon>
        <taxon>Chelicerata</taxon>
        <taxon>Arachnida</taxon>
        <taxon>Araneae</taxon>
        <taxon>Araneomorphae</taxon>
        <taxon>Entelegynae</taxon>
        <taxon>Araneoidea</taxon>
        <taxon>Araneidae</taxon>
        <taxon>Araneus</taxon>
    </lineage>
</organism>
<proteinExistence type="predicted"/>
<comment type="caution">
    <text evidence="1">The sequence shown here is derived from an EMBL/GenBank/DDBJ whole genome shotgun (WGS) entry which is preliminary data.</text>
</comment>
<reference evidence="1 2" key="1">
    <citation type="journal article" date="2019" name="Sci. Rep.">
        <title>Orb-weaving spider Araneus ventricosus genome elucidates the spidroin gene catalogue.</title>
        <authorList>
            <person name="Kono N."/>
            <person name="Nakamura H."/>
            <person name="Ohtoshi R."/>
            <person name="Moran D.A.P."/>
            <person name="Shinohara A."/>
            <person name="Yoshida Y."/>
            <person name="Fujiwara M."/>
            <person name="Mori M."/>
            <person name="Tomita M."/>
            <person name="Arakawa K."/>
        </authorList>
    </citation>
    <scope>NUCLEOTIDE SEQUENCE [LARGE SCALE GENOMIC DNA]</scope>
</reference>
<gene>
    <name evidence="1" type="ORF">AVEN_28483_1</name>
</gene>
<dbReference type="EMBL" id="BGPR01003107">
    <property type="protein sequence ID" value="GBM83770.1"/>
    <property type="molecule type" value="Genomic_DNA"/>
</dbReference>